<evidence type="ECO:0000313" key="1">
    <source>
        <dbReference type="EnsemblMetazoa" id="GMOY011224-PA"/>
    </source>
</evidence>
<dbReference type="EMBL" id="CCAG010002315">
    <property type="status" value="NOT_ANNOTATED_CDS"/>
    <property type="molecule type" value="Genomic_DNA"/>
</dbReference>
<sequence length="59" mass="6887">MMYMMSASKENFNLTSKDINRLYIPLCGQFLEMELRCFVLNSCNNNLERVQTCCPALED</sequence>
<protein>
    <submittedName>
        <fullName evidence="1">Uncharacterized protein</fullName>
    </submittedName>
</protein>
<dbReference type="Proteomes" id="UP000092444">
    <property type="component" value="Unassembled WGS sequence"/>
</dbReference>
<proteinExistence type="predicted"/>
<accession>A0A1B0GD48</accession>
<dbReference type="AlphaFoldDB" id="A0A1B0GD48"/>
<keyword evidence="2" id="KW-1185">Reference proteome</keyword>
<dbReference type="EnsemblMetazoa" id="GMOY011224-RA">
    <property type="protein sequence ID" value="GMOY011224-PA"/>
    <property type="gene ID" value="GMOY011224"/>
</dbReference>
<evidence type="ECO:0000313" key="2">
    <source>
        <dbReference type="Proteomes" id="UP000092444"/>
    </source>
</evidence>
<organism evidence="1 2">
    <name type="scientific">Glossina morsitans morsitans</name>
    <name type="common">Savannah tsetse fly</name>
    <dbReference type="NCBI Taxonomy" id="37546"/>
    <lineage>
        <taxon>Eukaryota</taxon>
        <taxon>Metazoa</taxon>
        <taxon>Ecdysozoa</taxon>
        <taxon>Arthropoda</taxon>
        <taxon>Hexapoda</taxon>
        <taxon>Insecta</taxon>
        <taxon>Pterygota</taxon>
        <taxon>Neoptera</taxon>
        <taxon>Endopterygota</taxon>
        <taxon>Diptera</taxon>
        <taxon>Brachycera</taxon>
        <taxon>Muscomorpha</taxon>
        <taxon>Hippoboscoidea</taxon>
        <taxon>Glossinidae</taxon>
        <taxon>Glossina</taxon>
    </lineage>
</organism>
<reference evidence="1" key="1">
    <citation type="submission" date="2020-05" db="UniProtKB">
        <authorList>
            <consortium name="EnsemblMetazoa"/>
        </authorList>
    </citation>
    <scope>IDENTIFICATION</scope>
    <source>
        <strain evidence="1">Yale</strain>
    </source>
</reference>
<name>A0A1B0GD48_GLOMM</name>
<dbReference type="VEuPathDB" id="VectorBase:GMOY011224"/>